<dbReference type="InterPro" id="IPR035417">
    <property type="entry name" value="SSRP1/POB3_N"/>
</dbReference>
<feature type="compositionally biased region" description="Acidic residues" evidence="10">
    <location>
        <begin position="607"/>
        <end position="628"/>
    </location>
</feature>
<dbReference type="GO" id="GO:0006260">
    <property type="term" value="P:DNA replication"/>
    <property type="evidence" value="ECO:0007669"/>
    <property type="project" value="UniProtKB-KW"/>
</dbReference>
<dbReference type="Pfam" id="PF08512">
    <property type="entry name" value="Rttp106-like_middle"/>
    <property type="match status" value="1"/>
</dbReference>
<dbReference type="Gene3D" id="1.10.30.10">
    <property type="entry name" value="High mobility group box domain"/>
    <property type="match status" value="1"/>
</dbReference>
<evidence type="ECO:0000256" key="2">
    <source>
        <dbReference type="ARBA" id="ARBA00022454"/>
    </source>
</evidence>
<evidence type="ECO:0000256" key="7">
    <source>
        <dbReference type="ARBA" id="ARBA00023204"/>
    </source>
</evidence>
<keyword evidence="2 9" id="KW-0158">Chromosome</keyword>
<dbReference type="Pfam" id="PF21103">
    <property type="entry name" value="PH1_SSRP1-like"/>
    <property type="match status" value="1"/>
</dbReference>
<keyword evidence="5 9" id="KW-0805">Transcription regulation</keyword>
<evidence type="ECO:0000256" key="9">
    <source>
        <dbReference type="RuleBase" id="RU364013"/>
    </source>
</evidence>
<comment type="function">
    <text evidence="9">Component of the FACT complex, a general chromatin factor that acts to reorganize nucleosomes. The FACT complex is involved in multiple processes that require DNA as a template such as mRNA elongation, DNA replication and DNA repair. During transcription elongation the FACT complex acts as a histone chaperone that both destabilizes and restores nucleosomal structure. It facilitates the passage of RNA polymerase II and transcription by promoting the dissociation of one histone H2A-H2B dimer from the nucleosome, then subsequently promotes the reestablishment of the nucleosome following the passage of RNA polymerase II.</text>
</comment>
<feature type="compositionally biased region" description="Low complexity" evidence="10">
    <location>
        <begin position="571"/>
        <end position="580"/>
    </location>
</feature>
<dbReference type="PROSITE" id="PS50118">
    <property type="entry name" value="HMG_BOX_2"/>
    <property type="match status" value="1"/>
</dbReference>
<comment type="subcellular location">
    <subcellularLocation>
        <location evidence="9">Nucleus</location>
    </subcellularLocation>
    <subcellularLocation>
        <location evidence="9">Chromosome</location>
    </subcellularLocation>
</comment>
<dbReference type="PANTHER" id="PTHR45849">
    <property type="entry name" value="FACT COMPLEX SUBUNIT SSRP1"/>
    <property type="match status" value="1"/>
</dbReference>
<evidence type="ECO:0000256" key="8">
    <source>
        <dbReference type="ARBA" id="ARBA00023242"/>
    </source>
</evidence>
<dbReference type="InterPro" id="IPR036910">
    <property type="entry name" value="HMG_box_dom_sf"/>
</dbReference>
<evidence type="ECO:0000256" key="10">
    <source>
        <dbReference type="SAM" id="MobiDB-lite"/>
    </source>
</evidence>
<feature type="region of interest" description="Disordered" evidence="10">
    <location>
        <begin position="534"/>
        <end position="628"/>
    </location>
</feature>
<dbReference type="SUPFAM" id="SSF47095">
    <property type="entry name" value="HMG-box"/>
    <property type="match status" value="1"/>
</dbReference>
<dbReference type="AlphaFoldDB" id="A0A7R8W8N2"/>
<keyword evidence="3 9" id="KW-0235">DNA replication</keyword>
<dbReference type="Gene3D" id="2.30.29.30">
    <property type="entry name" value="Pleckstrin-homology domain (PH domain)/Phosphotyrosine-binding domain (PTB)"/>
    <property type="match status" value="2"/>
</dbReference>
<dbReference type="CDD" id="cd13230">
    <property type="entry name" value="PH1_SSRP1-like"/>
    <property type="match status" value="1"/>
</dbReference>
<comment type="similarity">
    <text evidence="1 9">Belongs to the SSRP1 family.</text>
</comment>
<dbReference type="Pfam" id="PF03531">
    <property type="entry name" value="SSrecog"/>
    <property type="match status" value="1"/>
</dbReference>
<keyword evidence="4 9" id="KW-0227">DNA damage</keyword>
<dbReference type="GO" id="GO:1902275">
    <property type="term" value="P:regulation of chromatin organization"/>
    <property type="evidence" value="ECO:0007669"/>
    <property type="project" value="TreeGrafter"/>
</dbReference>
<dbReference type="Gene3D" id="2.30.29.150">
    <property type="match status" value="1"/>
</dbReference>
<accession>A0A7R8W8N2</accession>
<dbReference type="GO" id="GO:0006281">
    <property type="term" value="P:DNA repair"/>
    <property type="evidence" value="ECO:0007669"/>
    <property type="project" value="UniProtKB-KW"/>
</dbReference>
<dbReference type="GO" id="GO:0003677">
    <property type="term" value="F:DNA binding"/>
    <property type="evidence" value="ECO:0007669"/>
    <property type="project" value="UniProtKB-UniRule"/>
</dbReference>
<keyword evidence="8 9" id="KW-0539">Nucleus</keyword>
<keyword evidence="7 9" id="KW-0234">DNA repair</keyword>
<dbReference type="InterPro" id="IPR009071">
    <property type="entry name" value="HMG_box_dom"/>
</dbReference>
<dbReference type="PANTHER" id="PTHR45849:SF1">
    <property type="entry name" value="FACT COMPLEX SUBUNIT SSRP1"/>
    <property type="match status" value="1"/>
</dbReference>
<evidence type="ECO:0000256" key="1">
    <source>
        <dbReference type="ARBA" id="ARBA00010060"/>
    </source>
</evidence>
<dbReference type="PRINTS" id="PR00887">
    <property type="entry name" value="SSRCOGNITION"/>
</dbReference>
<proteinExistence type="inferred from homology"/>
<dbReference type="FunFam" id="2.30.29.30:FF:000119">
    <property type="entry name" value="FACT complex subunit SSRP1"/>
    <property type="match status" value="1"/>
</dbReference>
<dbReference type="SUPFAM" id="SSF50729">
    <property type="entry name" value="PH domain-like"/>
    <property type="match status" value="1"/>
</dbReference>
<dbReference type="GO" id="GO:0042393">
    <property type="term" value="F:histone binding"/>
    <property type="evidence" value="ECO:0007669"/>
    <property type="project" value="TreeGrafter"/>
</dbReference>
<protein>
    <recommendedName>
        <fullName evidence="9">FACT complex subunit SSRP1</fullName>
    </recommendedName>
</protein>
<dbReference type="InterPro" id="IPR050454">
    <property type="entry name" value="RTT106/SSRP1_HistChap/FACT"/>
</dbReference>
<dbReference type="InterPro" id="IPR038167">
    <property type="entry name" value="SSRP1_sf"/>
</dbReference>
<evidence type="ECO:0000256" key="4">
    <source>
        <dbReference type="ARBA" id="ARBA00022763"/>
    </source>
</evidence>
<keyword evidence="6 9" id="KW-0804">Transcription</keyword>
<dbReference type="FunFam" id="2.30.29.30:FF:000098">
    <property type="entry name" value="Fact complex subunit ssrp1"/>
    <property type="match status" value="1"/>
</dbReference>
<evidence type="ECO:0000313" key="11">
    <source>
        <dbReference type="EMBL" id="CAD7224628.1"/>
    </source>
</evidence>
<dbReference type="InterPro" id="IPR013719">
    <property type="entry name" value="RTT106/SPT16-like_middle_dom"/>
</dbReference>
<dbReference type="CDD" id="cd13231">
    <property type="entry name" value="PH2_SSRP1-like"/>
    <property type="match status" value="1"/>
</dbReference>
<dbReference type="GO" id="GO:0031491">
    <property type="term" value="F:nucleosome binding"/>
    <property type="evidence" value="ECO:0007669"/>
    <property type="project" value="TreeGrafter"/>
</dbReference>
<evidence type="ECO:0000256" key="5">
    <source>
        <dbReference type="ARBA" id="ARBA00023015"/>
    </source>
</evidence>
<feature type="compositionally biased region" description="Basic and acidic residues" evidence="10">
    <location>
        <begin position="482"/>
        <end position="496"/>
    </location>
</feature>
<dbReference type="Pfam" id="PF00505">
    <property type="entry name" value="HMG_box"/>
    <property type="match status" value="1"/>
</dbReference>
<dbReference type="InterPro" id="IPR024954">
    <property type="entry name" value="SSRP1_DD"/>
</dbReference>
<sequence length="628" mass="70895">MTDYQEYSDVSQEVMGAMVPGRLKLTSAALTFKAQKTGKTDTIPAGDIELLNWQKIAGTWGVRIFLKNGSLHRFGGFVEDDQDKLTRFFKDNYHKDMSLREYSVKGWNWGTARFKGKVLTFEVGGQPDFDIPLVNVSHVVAGKQEVTMEFHKNDDAPVDLCEMRFHIPATGEGDSDPVEAFKDEVMKQASVITASGDAIAIFTEVNCITPRGRYQMKFYQKFIGLHGKAFDYRIPMTNVLRLFLLPHRDTRLMFFVISLDPPIKQGMTRYPFLIFQFNHEDDIDIELPFTDEELKEKFEGRLEREMSGPTYEVMSKLFRALTQRKITTPGKFIGHSSSPAVSCSYKAQAGYLYPLERGFLYVHKPTIHIRLEEVNNVNFARSGGAATRSFDLEIETKTGQMHTFSSIEKEEYPKLFEYIVGKKLRIKNRGGKADRDGLATNFSDSEEEGEEHDPYLHYAKAEGNEKSSSEEDEDESSEDEDFKPPEEESDHDDGRPKRPQSAYFLWLNENRENIKEEGMSVTDVSKKAGELWRKLSSSDKKKKKSAAVANISPSKIRSKEFISSSEDSDDASPSSSSPAKKGGGSKKEKGSKKAKDKEKDESSGGGSDEEEEESEAESTPAESEEEDD</sequence>
<feature type="region of interest" description="Disordered" evidence="10">
    <location>
        <begin position="430"/>
        <end position="504"/>
    </location>
</feature>
<dbReference type="OrthoDB" id="498543at2759"/>
<feature type="compositionally biased region" description="Acidic residues" evidence="10">
    <location>
        <begin position="470"/>
        <end position="481"/>
    </location>
</feature>
<organism evidence="11">
    <name type="scientific">Cyprideis torosa</name>
    <dbReference type="NCBI Taxonomy" id="163714"/>
    <lineage>
        <taxon>Eukaryota</taxon>
        <taxon>Metazoa</taxon>
        <taxon>Ecdysozoa</taxon>
        <taxon>Arthropoda</taxon>
        <taxon>Crustacea</taxon>
        <taxon>Oligostraca</taxon>
        <taxon>Ostracoda</taxon>
        <taxon>Podocopa</taxon>
        <taxon>Podocopida</taxon>
        <taxon>Cytherocopina</taxon>
        <taxon>Cytheroidea</taxon>
        <taxon>Cytherideidae</taxon>
        <taxon>Cyprideis</taxon>
    </lineage>
</organism>
<dbReference type="Pfam" id="PF17292">
    <property type="entry name" value="POB3_N"/>
    <property type="match status" value="1"/>
</dbReference>
<dbReference type="SMART" id="SM01287">
    <property type="entry name" value="Rtt106"/>
    <property type="match status" value="1"/>
</dbReference>
<reference evidence="11" key="1">
    <citation type="submission" date="2020-11" db="EMBL/GenBank/DDBJ databases">
        <authorList>
            <person name="Tran Van P."/>
        </authorList>
    </citation>
    <scope>NUCLEOTIDE SEQUENCE</scope>
</reference>
<dbReference type="FunFam" id="2.30.29.150:FF:000001">
    <property type="entry name" value="Fact complex subunit ssrp1"/>
    <property type="match status" value="1"/>
</dbReference>
<evidence type="ECO:0000256" key="3">
    <source>
        <dbReference type="ARBA" id="ARBA00022705"/>
    </source>
</evidence>
<name>A0A7R8W8N2_9CRUS</name>
<feature type="compositionally biased region" description="Basic and acidic residues" evidence="10">
    <location>
        <begin position="585"/>
        <end position="602"/>
    </location>
</feature>
<dbReference type="InterPro" id="IPR000969">
    <property type="entry name" value="SSRP1/POB3"/>
</dbReference>
<dbReference type="SMART" id="SM00398">
    <property type="entry name" value="HMG"/>
    <property type="match status" value="1"/>
</dbReference>
<gene>
    <name evidence="11" type="ORF">CTOB1V02_LOCUS2585</name>
</gene>
<dbReference type="Gene3D" id="2.30.29.220">
    <property type="entry name" value="Structure-specific recognition protein (SSRP1)"/>
    <property type="match status" value="1"/>
</dbReference>
<dbReference type="GO" id="GO:0035101">
    <property type="term" value="C:FACT complex"/>
    <property type="evidence" value="ECO:0007669"/>
    <property type="project" value="TreeGrafter"/>
</dbReference>
<dbReference type="EMBL" id="OB660410">
    <property type="protein sequence ID" value="CAD7224628.1"/>
    <property type="molecule type" value="Genomic_DNA"/>
</dbReference>
<dbReference type="InterPro" id="IPR011993">
    <property type="entry name" value="PH-like_dom_sf"/>
</dbReference>
<evidence type="ECO:0000256" key="6">
    <source>
        <dbReference type="ARBA" id="ARBA00023163"/>
    </source>
</evidence>
<feature type="compositionally biased region" description="Basic and acidic residues" evidence="10">
    <location>
        <begin position="452"/>
        <end position="469"/>
    </location>
</feature>
<dbReference type="InterPro" id="IPR048993">
    <property type="entry name" value="SSRP1-like_PH1"/>
</dbReference>